<proteinExistence type="predicted"/>
<evidence type="ECO:0000313" key="1">
    <source>
        <dbReference type="EMBL" id="SAL40849.1"/>
    </source>
</evidence>
<organism evidence="1 2">
    <name type="scientific">Caballeronia terrestris</name>
    <dbReference type="NCBI Taxonomy" id="1226301"/>
    <lineage>
        <taxon>Bacteria</taxon>
        <taxon>Pseudomonadati</taxon>
        <taxon>Pseudomonadota</taxon>
        <taxon>Betaproteobacteria</taxon>
        <taxon>Burkholderiales</taxon>
        <taxon>Burkholderiaceae</taxon>
        <taxon>Caballeronia</taxon>
    </lineage>
</organism>
<evidence type="ECO:0000313" key="2">
    <source>
        <dbReference type="Proteomes" id="UP000054925"/>
    </source>
</evidence>
<dbReference type="EMBL" id="FCOL02000006">
    <property type="protein sequence ID" value="SAL40849.1"/>
    <property type="molecule type" value="Genomic_DNA"/>
</dbReference>
<reference evidence="1" key="1">
    <citation type="submission" date="2016-01" db="EMBL/GenBank/DDBJ databases">
        <authorList>
            <person name="Peeters C."/>
        </authorList>
    </citation>
    <scope>NUCLEOTIDE SEQUENCE [LARGE SCALE GENOMIC DNA]</scope>
    <source>
        <strain evidence="1">LMG 22937</strain>
    </source>
</reference>
<dbReference type="RefSeq" id="WP_268807984.1">
    <property type="nucleotide sequence ID" value="NZ_FCOL02000006.1"/>
</dbReference>
<dbReference type="AlphaFoldDB" id="A0A158HA44"/>
<dbReference type="Proteomes" id="UP000054925">
    <property type="component" value="Unassembled WGS sequence"/>
</dbReference>
<sequence>MKTSTFNAADHLDSEDMIAGYINPFWKKMIRNCFLPRLPT</sequence>
<protein>
    <submittedName>
        <fullName evidence="1">Uncharacterized protein</fullName>
    </submittedName>
</protein>
<comment type="caution">
    <text evidence="1">The sequence shown here is derived from an EMBL/GenBank/DDBJ whole genome shotgun (WGS) entry which is preliminary data.</text>
</comment>
<accession>A0A158HA44</accession>
<keyword evidence="2" id="KW-1185">Reference proteome</keyword>
<name>A0A158HA44_9BURK</name>
<gene>
    <name evidence="1" type="ORF">AWB67_01567</name>
</gene>